<sequence length="77" mass="8829">MNAVLIFNKGDFKKQMRILGLTQEDILEIIYAQYGIELSRGTFSKVINGSVHWKLELAMAVSEILDVEVNELFKLKK</sequence>
<organism evidence="2 3">
    <name type="scientific">Lactococcus phage WRP3</name>
    <dbReference type="NCBI Taxonomy" id="1560313"/>
    <lineage>
        <taxon>Viruses</taxon>
        <taxon>Duplodnaviria</taxon>
        <taxon>Heunggongvirae</taxon>
        <taxon>Uroviricota</taxon>
        <taxon>Caudoviricetes</taxon>
        <taxon>Audreyjarvisvirus</taxon>
        <taxon>Audreyjarvisvirus WRP3</taxon>
    </lineage>
</organism>
<accession>A0A0D3MTB7</accession>
<dbReference type="SUPFAM" id="SSF47413">
    <property type="entry name" value="lambda repressor-like DNA-binding domains"/>
    <property type="match status" value="1"/>
</dbReference>
<dbReference type="RefSeq" id="YP_009147717.1">
    <property type="nucleotide sequence ID" value="NC_027341.1"/>
</dbReference>
<dbReference type="PROSITE" id="PS50943">
    <property type="entry name" value="HTH_CROC1"/>
    <property type="match status" value="1"/>
</dbReference>
<dbReference type="GO" id="GO:0003677">
    <property type="term" value="F:DNA binding"/>
    <property type="evidence" value="ECO:0007669"/>
    <property type="project" value="InterPro"/>
</dbReference>
<evidence type="ECO:0000259" key="1">
    <source>
        <dbReference type="PROSITE" id="PS50943"/>
    </source>
</evidence>
<evidence type="ECO:0000313" key="3">
    <source>
        <dbReference type="Proteomes" id="UP000032686"/>
    </source>
</evidence>
<dbReference type="GeneID" id="24722326"/>
<dbReference type="InterPro" id="IPR010982">
    <property type="entry name" value="Lambda_DNA-bd_dom_sf"/>
</dbReference>
<dbReference type="OrthoDB" id="21251at10239"/>
<evidence type="ECO:0000313" key="2">
    <source>
        <dbReference type="EMBL" id="AIX12563.1"/>
    </source>
</evidence>
<protein>
    <recommendedName>
        <fullName evidence="1">HTH cro/C1-type domain-containing protein</fullName>
    </recommendedName>
</protein>
<gene>
    <name evidence="2" type="ORF">WRP3_060</name>
</gene>
<feature type="domain" description="HTH cro/C1-type" evidence="1">
    <location>
        <begin position="36"/>
        <end position="72"/>
    </location>
</feature>
<dbReference type="EMBL" id="KM677185">
    <property type="protein sequence ID" value="AIX12563.1"/>
    <property type="molecule type" value="Genomic_DNA"/>
</dbReference>
<dbReference type="Gene3D" id="1.10.260.40">
    <property type="entry name" value="lambda repressor-like DNA-binding domains"/>
    <property type="match status" value="1"/>
</dbReference>
<reference evidence="2 3" key="1">
    <citation type="journal article" date="2015" name="Appl. Environ. Microbiol.">
        <title>Lactococcal 949 group phages recognize a carbohydrate receptor on the host cell surface.</title>
        <authorList>
            <person name="Mahony J."/>
            <person name="Randazzo W."/>
            <person name="Neve H."/>
            <person name="Settanni L."/>
            <person name="van Sinderen D."/>
        </authorList>
    </citation>
    <scope>NUCLEOTIDE SEQUENCE [LARGE SCALE GENOMIC DNA]</scope>
    <source>
        <strain evidence="2">WRP3</strain>
    </source>
</reference>
<keyword evidence="3" id="KW-1185">Reference proteome</keyword>
<name>A0A0D3MTB7_9CAUD</name>
<proteinExistence type="predicted"/>
<dbReference type="InterPro" id="IPR001387">
    <property type="entry name" value="Cro/C1-type_HTH"/>
</dbReference>
<dbReference type="KEGG" id="vg:24722326"/>
<dbReference type="Proteomes" id="UP000032686">
    <property type="component" value="Segment"/>
</dbReference>